<accession>A0A1J9QEY2</accession>
<dbReference type="InterPro" id="IPR003615">
    <property type="entry name" value="HNH_nuc"/>
</dbReference>
<keyword evidence="4" id="KW-1185">Reference proteome</keyword>
<sequence>MASEPMVSKIPLSDIDDERWNKRSNRRTEVLSELKTVLKEIISREQVPPPFWAFCQTADISKLEEMIYDAKRAPDAKMAKSLLEPTVKDCDLMVDRWLQNTSTKSSTTSGSVRSSSASNNCKRRDNDKCVLTRWSDPEAAHIYPYCLIKATQSEPRAVGRFWDLLEVFWEKDRVESWKTEIFQDSHNLEEPSDTCSNMICLEKRAHALWDAGRFALRPVAISPDHKAMQIEFYWQKKPFHGKKEIDLLKAPSTSEGLYDYDGGEGLPVATGKHKMDGQPEYGALISGQVITLTTDDVAKRPLPSWPLLELQWHLQRVAGMSGAAEARDEVDRNDDGDDGELVVLDRDAAVNRVTSISKWLQQLPDNGQMAPKSRLSIPV</sequence>
<dbReference type="VEuPathDB" id="FungiDB:AJ78_04986"/>
<dbReference type="OrthoDB" id="5416097at2759"/>
<gene>
    <name evidence="3" type="ORF">AJ78_04986</name>
</gene>
<organism evidence="3 4">
    <name type="scientific">Emergomyces pasteurianus Ep9510</name>
    <dbReference type="NCBI Taxonomy" id="1447872"/>
    <lineage>
        <taxon>Eukaryota</taxon>
        <taxon>Fungi</taxon>
        <taxon>Dikarya</taxon>
        <taxon>Ascomycota</taxon>
        <taxon>Pezizomycotina</taxon>
        <taxon>Eurotiomycetes</taxon>
        <taxon>Eurotiomycetidae</taxon>
        <taxon>Onygenales</taxon>
        <taxon>Ajellomycetaceae</taxon>
        <taxon>Emergomyces</taxon>
    </lineage>
</organism>
<dbReference type="Proteomes" id="UP000182235">
    <property type="component" value="Unassembled WGS sequence"/>
</dbReference>
<comment type="caution">
    <text evidence="3">The sequence shown here is derived from an EMBL/GenBank/DDBJ whole genome shotgun (WGS) entry which is preliminary data.</text>
</comment>
<protein>
    <recommendedName>
        <fullName evidence="2">HNH nuclease domain-containing protein</fullName>
    </recommendedName>
</protein>
<feature type="compositionally biased region" description="Low complexity" evidence="1">
    <location>
        <begin position="102"/>
        <end position="118"/>
    </location>
</feature>
<name>A0A1J9QEY2_9EURO</name>
<reference evidence="3 4" key="1">
    <citation type="submission" date="2015-07" db="EMBL/GenBank/DDBJ databases">
        <title>Emmonsia species relationships and genome sequence.</title>
        <authorList>
            <consortium name="The Broad Institute Genomics Platform"/>
            <person name="Cuomo C.A."/>
            <person name="Munoz J.F."/>
            <person name="Imamovic A."/>
            <person name="Priest M.E."/>
            <person name="Young S."/>
            <person name="Clay O.K."/>
            <person name="McEwen J.G."/>
        </authorList>
    </citation>
    <scope>NUCLEOTIDE SEQUENCE [LARGE SCALE GENOMIC DNA]</scope>
    <source>
        <strain evidence="3 4">UAMH 9510</strain>
    </source>
</reference>
<evidence type="ECO:0000259" key="2">
    <source>
        <dbReference type="Pfam" id="PF13391"/>
    </source>
</evidence>
<proteinExistence type="predicted"/>
<dbReference type="AlphaFoldDB" id="A0A1J9QEY2"/>
<evidence type="ECO:0000256" key="1">
    <source>
        <dbReference type="SAM" id="MobiDB-lite"/>
    </source>
</evidence>
<feature type="region of interest" description="Disordered" evidence="1">
    <location>
        <begin position="102"/>
        <end position="123"/>
    </location>
</feature>
<feature type="domain" description="HNH nuclease" evidence="2">
    <location>
        <begin position="129"/>
        <end position="216"/>
    </location>
</feature>
<evidence type="ECO:0000313" key="3">
    <source>
        <dbReference type="EMBL" id="OJD14695.1"/>
    </source>
</evidence>
<evidence type="ECO:0000313" key="4">
    <source>
        <dbReference type="Proteomes" id="UP000182235"/>
    </source>
</evidence>
<dbReference type="Pfam" id="PF13391">
    <property type="entry name" value="HNH_2"/>
    <property type="match status" value="1"/>
</dbReference>
<dbReference type="EMBL" id="LGRN01000203">
    <property type="protein sequence ID" value="OJD14695.1"/>
    <property type="molecule type" value="Genomic_DNA"/>
</dbReference>